<dbReference type="PANTHER" id="PTHR32309:SF13">
    <property type="entry name" value="FERRIC ENTEROBACTIN TRANSPORT PROTEIN FEPE"/>
    <property type="match status" value="1"/>
</dbReference>
<feature type="transmembrane region" description="Helical" evidence="16">
    <location>
        <begin position="17"/>
        <end position="36"/>
    </location>
</feature>
<dbReference type="EMBL" id="AODQ01000014">
    <property type="protein sequence ID" value="EMR03953.1"/>
    <property type="molecule type" value="Genomic_DNA"/>
</dbReference>
<evidence type="ECO:0000313" key="20">
    <source>
        <dbReference type="EMBL" id="EMR03953.1"/>
    </source>
</evidence>
<comment type="subcellular location">
    <subcellularLocation>
        <location evidence="1">Cell inner membrane</location>
        <topology evidence="1">Multi-pass membrane protein</topology>
    </subcellularLocation>
</comment>
<dbReference type="SUPFAM" id="SSF52540">
    <property type="entry name" value="P-loop containing nucleoside triphosphate hydrolases"/>
    <property type="match status" value="1"/>
</dbReference>
<evidence type="ECO:0000256" key="3">
    <source>
        <dbReference type="ARBA" id="ARBA00008883"/>
    </source>
</evidence>
<dbReference type="InterPro" id="IPR032807">
    <property type="entry name" value="GNVR"/>
</dbReference>
<dbReference type="RefSeq" id="WP_009194322.1">
    <property type="nucleotide sequence ID" value="NZ_AODQ01000014.1"/>
</dbReference>
<keyword evidence="14" id="KW-0829">Tyrosine-protein kinase</keyword>
<evidence type="ECO:0000256" key="10">
    <source>
        <dbReference type="ARBA" id="ARBA00022777"/>
    </source>
</evidence>
<dbReference type="InterPro" id="IPR005702">
    <property type="entry name" value="Wzc-like_C"/>
</dbReference>
<evidence type="ECO:0000256" key="4">
    <source>
        <dbReference type="ARBA" id="ARBA00011903"/>
    </source>
</evidence>
<dbReference type="Gene3D" id="3.40.50.300">
    <property type="entry name" value="P-loop containing nucleotide triphosphate hydrolases"/>
    <property type="match status" value="1"/>
</dbReference>
<evidence type="ECO:0000256" key="8">
    <source>
        <dbReference type="ARBA" id="ARBA00022692"/>
    </source>
</evidence>
<evidence type="ECO:0000256" key="1">
    <source>
        <dbReference type="ARBA" id="ARBA00004429"/>
    </source>
</evidence>
<dbReference type="InterPro" id="IPR003856">
    <property type="entry name" value="LPS_length_determ_N"/>
</dbReference>
<keyword evidence="9" id="KW-0547">Nucleotide-binding</keyword>
<dbReference type="NCBIfam" id="TIGR01007">
    <property type="entry name" value="eps_fam"/>
    <property type="match status" value="1"/>
</dbReference>
<comment type="caution">
    <text evidence="20">The sequence shown here is derived from an EMBL/GenBank/DDBJ whole genome shotgun (WGS) entry which is preliminary data.</text>
</comment>
<accession>M7N5P5</accession>
<keyword evidence="8 16" id="KW-0812">Transmembrane</keyword>
<comment type="similarity">
    <text evidence="2">Belongs to the CpsD/CapB family.</text>
</comment>
<feature type="domain" description="AAA" evidence="18">
    <location>
        <begin position="595"/>
        <end position="750"/>
    </location>
</feature>
<comment type="similarity">
    <text evidence="3">Belongs to the etk/wzc family.</text>
</comment>
<dbReference type="CDD" id="cd05387">
    <property type="entry name" value="BY-kinase"/>
    <property type="match status" value="1"/>
</dbReference>
<evidence type="ECO:0000256" key="12">
    <source>
        <dbReference type="ARBA" id="ARBA00022989"/>
    </source>
</evidence>
<keyword evidence="10 20" id="KW-0418">Kinase</keyword>
<keyword evidence="21" id="KW-1185">Reference proteome</keyword>
<dbReference type="InterPro" id="IPR025669">
    <property type="entry name" value="AAA_dom"/>
</dbReference>
<reference evidence="20 21" key="1">
    <citation type="journal article" date="2013" name="Genome Announc.">
        <title>Draft Genome Sequence of Cesiribacter andamanensis Strain AMV16T, Isolated from a Soil Sample from a Mud Volcano in the Andaman Islands, India.</title>
        <authorList>
            <person name="Shivaji S."/>
            <person name="Ara S."/>
            <person name="Begum Z."/>
            <person name="Srinivas T.N."/>
            <person name="Singh A."/>
            <person name="Kumar Pinnaka A."/>
        </authorList>
    </citation>
    <scope>NUCLEOTIDE SEQUENCE [LARGE SCALE GENOMIC DNA]</scope>
    <source>
        <strain evidence="20 21">AMV16</strain>
    </source>
</reference>
<evidence type="ECO:0000256" key="2">
    <source>
        <dbReference type="ARBA" id="ARBA00007316"/>
    </source>
</evidence>
<keyword evidence="6" id="KW-0997">Cell inner membrane</keyword>
<feature type="domain" description="Polysaccharide chain length determinant N-terminal" evidence="17">
    <location>
        <begin position="2"/>
        <end position="90"/>
    </location>
</feature>
<dbReference type="Pfam" id="PF13807">
    <property type="entry name" value="GNVR"/>
    <property type="match status" value="1"/>
</dbReference>
<sequence>MEEIDLEVFVAKLLKKWYWFVLSLTVCLGAAGFYLATTEKEYPVGTTIQLKDQSLTEKGSSQAKLLSGFELLSSGSELEDEIGILTSFSTISQSLIGLDMEVSYYHYPSVLGKSGKVVAKEMYPAPFEVKIDTGAWQLIYTPIFLEFISAEQFRVRVSTKPEASYLYHPYTRQVVSKEIIYELDTILSINQPLITPYFKFSVSNVSPTVAQVGSSYYISLSSLNDIANYYRKSLQYEQISENSNIVKLSLKSRVPQKDIRFLASLGATYINNDLKKKNRLGERTISFIDTQLQGVSDSLRRAESSLESFRSRSNIVDIQRTSNTLADQLFSLEEKQAQLQVQNKYYLYMSDYLARNDDVSDIMAPSSVGIQDHLLNNLLMQLSALNEEKISKDFSSSKQNPVLQVLEKKIRSTKQALIDNIDNLIGSNKIALQESNRRIGELKGMISRLPENERNLTDINRRFKFNDNIYNYLLQKRAEAGIAIASNVPDKSIIDFPRLLDKQPISPNTILILLIALFSGFMIPIGIGLVSEFFQTSLESYSQLENWTKIPLVERIAKLNGKELKNAYSRESYLAHAFRYIRHHIDFIGRNNSLKIIGVSSAKSGEGKTFCALNLAITFAHSGNKTLLIDADLHRPALSSRLDIDITTGLGEYLVDGSKPQLHKTAYENLDFIGAGRIEQGSSDLLSHNRLAQLLIALKDQYSLIILDTPPVGVIADYLQLAIHVDYTLLVVRQDYTKKDEVQRLSRLVERHSLKCGIIYNGADQAEEYKGYYKLKYTR</sequence>
<keyword evidence="5" id="KW-1003">Cell membrane</keyword>
<dbReference type="AlphaFoldDB" id="M7N5P5"/>
<comment type="catalytic activity">
    <reaction evidence="15">
        <text>L-tyrosyl-[protein] + ATP = O-phospho-L-tyrosyl-[protein] + ADP + H(+)</text>
        <dbReference type="Rhea" id="RHEA:10596"/>
        <dbReference type="Rhea" id="RHEA-COMP:10136"/>
        <dbReference type="Rhea" id="RHEA-COMP:20101"/>
        <dbReference type="ChEBI" id="CHEBI:15378"/>
        <dbReference type="ChEBI" id="CHEBI:30616"/>
        <dbReference type="ChEBI" id="CHEBI:46858"/>
        <dbReference type="ChEBI" id="CHEBI:61978"/>
        <dbReference type="ChEBI" id="CHEBI:456216"/>
        <dbReference type="EC" id="2.7.10.2"/>
    </reaction>
</comment>
<evidence type="ECO:0000256" key="14">
    <source>
        <dbReference type="ARBA" id="ARBA00023137"/>
    </source>
</evidence>
<evidence type="ECO:0000256" key="16">
    <source>
        <dbReference type="SAM" id="Phobius"/>
    </source>
</evidence>
<gene>
    <name evidence="20" type="ORF">ADICEAN_00920</name>
</gene>
<name>M7N5P5_9BACT</name>
<dbReference type="STRING" id="1279009.ADICEAN_00920"/>
<evidence type="ECO:0000256" key="9">
    <source>
        <dbReference type="ARBA" id="ARBA00022741"/>
    </source>
</evidence>
<keyword evidence="7 20" id="KW-0808">Transferase</keyword>
<evidence type="ECO:0000256" key="11">
    <source>
        <dbReference type="ARBA" id="ARBA00022840"/>
    </source>
</evidence>
<dbReference type="Pfam" id="PF02706">
    <property type="entry name" value="Wzz"/>
    <property type="match status" value="1"/>
</dbReference>
<keyword evidence="13 16" id="KW-0472">Membrane</keyword>
<proteinExistence type="inferred from homology"/>
<keyword evidence="11" id="KW-0067">ATP-binding</keyword>
<feature type="transmembrane region" description="Helical" evidence="16">
    <location>
        <begin position="510"/>
        <end position="530"/>
    </location>
</feature>
<dbReference type="GO" id="GO:0004715">
    <property type="term" value="F:non-membrane spanning protein tyrosine kinase activity"/>
    <property type="evidence" value="ECO:0007669"/>
    <property type="project" value="UniProtKB-EC"/>
</dbReference>
<dbReference type="OrthoDB" id="9794577at2"/>
<dbReference type="InterPro" id="IPR027417">
    <property type="entry name" value="P-loop_NTPase"/>
</dbReference>
<dbReference type="Proteomes" id="UP000011910">
    <property type="component" value="Unassembled WGS sequence"/>
</dbReference>
<dbReference type="eggNOG" id="COG3206">
    <property type="taxonomic scope" value="Bacteria"/>
</dbReference>
<dbReference type="Pfam" id="PF13614">
    <property type="entry name" value="AAA_31"/>
    <property type="match status" value="1"/>
</dbReference>
<dbReference type="GO" id="GO:0005886">
    <property type="term" value="C:plasma membrane"/>
    <property type="evidence" value="ECO:0007669"/>
    <property type="project" value="UniProtKB-SubCell"/>
</dbReference>
<evidence type="ECO:0000259" key="18">
    <source>
        <dbReference type="Pfam" id="PF13614"/>
    </source>
</evidence>
<dbReference type="InterPro" id="IPR050445">
    <property type="entry name" value="Bact_polysacc_biosynth/exp"/>
</dbReference>
<evidence type="ECO:0000256" key="5">
    <source>
        <dbReference type="ARBA" id="ARBA00022475"/>
    </source>
</evidence>
<dbReference type="EC" id="2.7.10.2" evidence="4"/>
<dbReference type="eggNOG" id="COG0489">
    <property type="taxonomic scope" value="Bacteria"/>
</dbReference>
<evidence type="ECO:0000256" key="15">
    <source>
        <dbReference type="ARBA" id="ARBA00051245"/>
    </source>
</evidence>
<evidence type="ECO:0000259" key="17">
    <source>
        <dbReference type="Pfam" id="PF02706"/>
    </source>
</evidence>
<evidence type="ECO:0000256" key="7">
    <source>
        <dbReference type="ARBA" id="ARBA00022679"/>
    </source>
</evidence>
<organism evidence="20 21">
    <name type="scientific">Cesiribacter andamanensis AMV16</name>
    <dbReference type="NCBI Taxonomy" id="1279009"/>
    <lineage>
        <taxon>Bacteria</taxon>
        <taxon>Pseudomonadati</taxon>
        <taxon>Bacteroidota</taxon>
        <taxon>Cytophagia</taxon>
        <taxon>Cytophagales</taxon>
        <taxon>Cesiribacteraceae</taxon>
        <taxon>Cesiribacter</taxon>
    </lineage>
</organism>
<evidence type="ECO:0000256" key="6">
    <source>
        <dbReference type="ARBA" id="ARBA00022519"/>
    </source>
</evidence>
<keyword evidence="12 16" id="KW-1133">Transmembrane helix</keyword>
<dbReference type="PANTHER" id="PTHR32309">
    <property type="entry name" value="TYROSINE-PROTEIN KINASE"/>
    <property type="match status" value="1"/>
</dbReference>
<protein>
    <recommendedName>
        <fullName evidence="4">non-specific protein-tyrosine kinase</fullName>
        <ecNumber evidence="4">2.7.10.2</ecNumber>
    </recommendedName>
</protein>
<evidence type="ECO:0000259" key="19">
    <source>
        <dbReference type="Pfam" id="PF13807"/>
    </source>
</evidence>
<feature type="domain" description="Tyrosine-protein kinase G-rich" evidence="19">
    <location>
        <begin position="458"/>
        <end position="530"/>
    </location>
</feature>
<evidence type="ECO:0000256" key="13">
    <source>
        <dbReference type="ARBA" id="ARBA00023136"/>
    </source>
</evidence>
<evidence type="ECO:0000313" key="21">
    <source>
        <dbReference type="Proteomes" id="UP000011910"/>
    </source>
</evidence>
<dbReference type="GO" id="GO:0005524">
    <property type="term" value="F:ATP binding"/>
    <property type="evidence" value="ECO:0007669"/>
    <property type="project" value="UniProtKB-KW"/>
</dbReference>